<protein>
    <submittedName>
        <fullName evidence="3">Uncharacterized protein</fullName>
    </submittedName>
</protein>
<dbReference type="AlphaFoldDB" id="A0A1X7VU76"/>
<dbReference type="KEGG" id="aqu:109581211"/>
<feature type="region of interest" description="Disordered" evidence="2">
    <location>
        <begin position="209"/>
        <end position="228"/>
    </location>
</feature>
<reference evidence="4" key="1">
    <citation type="journal article" date="2010" name="Nature">
        <title>The Amphimedon queenslandica genome and the evolution of animal complexity.</title>
        <authorList>
            <person name="Srivastava M."/>
            <person name="Simakov O."/>
            <person name="Chapman J."/>
            <person name="Fahey B."/>
            <person name="Gauthier M.E."/>
            <person name="Mitros T."/>
            <person name="Richards G.S."/>
            <person name="Conaco C."/>
            <person name="Dacre M."/>
            <person name="Hellsten U."/>
            <person name="Larroux C."/>
            <person name="Putnam N.H."/>
            <person name="Stanke M."/>
            <person name="Adamska M."/>
            <person name="Darling A."/>
            <person name="Degnan S.M."/>
            <person name="Oakley T.H."/>
            <person name="Plachetzki D.C."/>
            <person name="Zhai Y."/>
            <person name="Adamski M."/>
            <person name="Calcino A."/>
            <person name="Cummins S.F."/>
            <person name="Goodstein D.M."/>
            <person name="Harris C."/>
            <person name="Jackson D.J."/>
            <person name="Leys S.P."/>
            <person name="Shu S."/>
            <person name="Woodcroft B.J."/>
            <person name="Vervoort M."/>
            <person name="Kosik K.S."/>
            <person name="Manning G."/>
            <person name="Degnan B.M."/>
            <person name="Rokhsar D.S."/>
        </authorList>
    </citation>
    <scope>NUCLEOTIDE SEQUENCE [LARGE SCALE GENOMIC DNA]</scope>
</reference>
<keyword evidence="4" id="KW-1185">Reference proteome</keyword>
<evidence type="ECO:0000256" key="2">
    <source>
        <dbReference type="SAM" id="MobiDB-lite"/>
    </source>
</evidence>
<reference evidence="3" key="2">
    <citation type="submission" date="2017-05" db="UniProtKB">
        <authorList>
            <consortium name="EnsemblMetazoa"/>
        </authorList>
    </citation>
    <scope>IDENTIFICATION</scope>
</reference>
<gene>
    <name evidence="3" type="primary">109581211</name>
</gene>
<evidence type="ECO:0000313" key="3">
    <source>
        <dbReference type="EnsemblMetazoa" id="Aqu2.1.43647_001"/>
    </source>
</evidence>
<dbReference type="EnsemblMetazoa" id="Aqu2.1.43647_001">
    <property type="protein sequence ID" value="Aqu2.1.43647_001"/>
    <property type="gene ID" value="Aqu2.1.43647"/>
</dbReference>
<evidence type="ECO:0000313" key="4">
    <source>
        <dbReference type="Proteomes" id="UP000007879"/>
    </source>
</evidence>
<sequence length="436" mass="48625">MSALRRRSSHEIKCIVFKNNYSRLKEGFDSAGCSIKGFLYSKSVINSEMRDSTDMNKVLAGVEVKLKFAEDTWDTLLSGMIQPPLDSLSFDLETELASHLSMSPPTSLQIQSETSDRTEDSGCGGSTSIKEYCNYPSSHFPHPSDNSDISITSPIAYPANSPATSVTGHINSPRNGNGDSFTTSCRTSSLDNNDSSDGLHSSCEISEPLKADSGYESPSTKDPKVAPVTASQTIASKSEFVHAQQSTASHLTEPDSGPTVDILRHRIASLEMKNNHLRFEKKQVIDEIKDLEEDNSLLSKGWKDDQQLLEFKCQQVARDNEILERKQEDIRRLMNANQQLKKELRDSLSQQSLLAQANEELSCRIQLAERSTSLSAITIDHLKQDIADRDKVIEDLRKEVLSYRNWYSAFSESCKSDESTSELKDTYLSLLRTENS</sequence>
<keyword evidence="1" id="KW-0175">Coiled coil</keyword>
<organism evidence="3">
    <name type="scientific">Amphimedon queenslandica</name>
    <name type="common">Sponge</name>
    <dbReference type="NCBI Taxonomy" id="400682"/>
    <lineage>
        <taxon>Eukaryota</taxon>
        <taxon>Metazoa</taxon>
        <taxon>Porifera</taxon>
        <taxon>Demospongiae</taxon>
        <taxon>Heteroscleromorpha</taxon>
        <taxon>Haplosclerida</taxon>
        <taxon>Niphatidae</taxon>
        <taxon>Amphimedon</taxon>
    </lineage>
</organism>
<feature type="compositionally biased region" description="Low complexity" evidence="2">
    <location>
        <begin position="188"/>
        <end position="202"/>
    </location>
</feature>
<feature type="coiled-coil region" evidence="1">
    <location>
        <begin position="274"/>
        <end position="350"/>
    </location>
</feature>
<feature type="region of interest" description="Disordered" evidence="2">
    <location>
        <begin position="101"/>
        <end position="124"/>
    </location>
</feature>
<feature type="region of interest" description="Disordered" evidence="2">
    <location>
        <begin position="162"/>
        <end position="203"/>
    </location>
</feature>
<dbReference type="InParanoid" id="A0A1X7VU76"/>
<feature type="compositionally biased region" description="Polar residues" evidence="2">
    <location>
        <begin position="162"/>
        <end position="187"/>
    </location>
</feature>
<name>A0A1X7VU76_AMPQE</name>
<dbReference type="Proteomes" id="UP000007879">
    <property type="component" value="Unassembled WGS sequence"/>
</dbReference>
<feature type="compositionally biased region" description="Polar residues" evidence="2">
    <location>
        <begin position="101"/>
        <end position="113"/>
    </location>
</feature>
<evidence type="ECO:0000256" key="1">
    <source>
        <dbReference type="SAM" id="Coils"/>
    </source>
</evidence>
<proteinExistence type="predicted"/>
<accession>A0A1X7VU76</accession>
<dbReference type="EnsemblMetazoa" id="XM_019995115.1">
    <property type="protein sequence ID" value="XP_019850674.1"/>
    <property type="gene ID" value="LOC109581211"/>
</dbReference>